<dbReference type="EMBL" id="RBXO01000001">
    <property type="protein sequence ID" value="RKT56725.1"/>
    <property type="molecule type" value="Genomic_DNA"/>
</dbReference>
<feature type="transmembrane region" description="Helical" evidence="6">
    <location>
        <begin position="404"/>
        <end position="425"/>
    </location>
</feature>
<evidence type="ECO:0000256" key="3">
    <source>
        <dbReference type="ARBA" id="ARBA00022692"/>
    </source>
</evidence>
<dbReference type="InterPro" id="IPR038766">
    <property type="entry name" value="Membrane_comp_ABC_pdt"/>
</dbReference>
<comment type="subcellular location">
    <subcellularLocation>
        <location evidence="1">Cell membrane</location>
        <topology evidence="1">Multi-pass membrane protein</topology>
    </subcellularLocation>
</comment>
<feature type="transmembrane region" description="Helical" evidence="6">
    <location>
        <begin position="349"/>
        <end position="373"/>
    </location>
</feature>
<evidence type="ECO:0000256" key="6">
    <source>
        <dbReference type="SAM" id="Phobius"/>
    </source>
</evidence>
<name>A0A495W7E3_9PSEU</name>
<dbReference type="PROSITE" id="PS51257">
    <property type="entry name" value="PROKAR_LIPOPROTEIN"/>
    <property type="match status" value="1"/>
</dbReference>
<keyword evidence="5 6" id="KW-0472">Membrane</keyword>
<evidence type="ECO:0000313" key="9">
    <source>
        <dbReference type="Proteomes" id="UP000282084"/>
    </source>
</evidence>
<dbReference type="OrthoDB" id="3223244at2"/>
<dbReference type="InterPro" id="IPR003838">
    <property type="entry name" value="ABC3_permease_C"/>
</dbReference>
<protein>
    <submittedName>
        <fullName evidence="8">Putative ABC transport system permease protein</fullName>
    </submittedName>
</protein>
<feature type="transmembrane region" description="Helical" evidence="6">
    <location>
        <begin position="484"/>
        <end position="503"/>
    </location>
</feature>
<evidence type="ECO:0000313" key="8">
    <source>
        <dbReference type="EMBL" id="RKT56725.1"/>
    </source>
</evidence>
<dbReference type="Pfam" id="PF02687">
    <property type="entry name" value="FtsX"/>
    <property type="match status" value="2"/>
</dbReference>
<evidence type="ECO:0000256" key="5">
    <source>
        <dbReference type="ARBA" id="ARBA00023136"/>
    </source>
</evidence>
<feature type="domain" description="ABC3 transporter permease C-terminal" evidence="7">
    <location>
        <begin position="264"/>
        <end position="385"/>
    </location>
</feature>
<evidence type="ECO:0000256" key="4">
    <source>
        <dbReference type="ARBA" id="ARBA00022989"/>
    </source>
</evidence>
<dbReference type="GO" id="GO:0005886">
    <property type="term" value="C:plasma membrane"/>
    <property type="evidence" value="ECO:0007669"/>
    <property type="project" value="UniProtKB-SubCell"/>
</dbReference>
<dbReference type="PANTHER" id="PTHR30287:SF1">
    <property type="entry name" value="INNER MEMBRANE PROTEIN"/>
    <property type="match status" value="1"/>
</dbReference>
<organism evidence="8 9">
    <name type="scientific">Saccharothrix australiensis</name>
    <dbReference type="NCBI Taxonomy" id="2072"/>
    <lineage>
        <taxon>Bacteria</taxon>
        <taxon>Bacillati</taxon>
        <taxon>Actinomycetota</taxon>
        <taxon>Actinomycetes</taxon>
        <taxon>Pseudonocardiales</taxon>
        <taxon>Pseudonocardiaceae</taxon>
        <taxon>Saccharothrix</taxon>
    </lineage>
</organism>
<feature type="domain" description="ABC3 transporter permease C-terminal" evidence="7">
    <location>
        <begin position="717"/>
        <end position="830"/>
    </location>
</feature>
<evidence type="ECO:0000259" key="7">
    <source>
        <dbReference type="Pfam" id="PF02687"/>
    </source>
</evidence>
<reference evidence="8 9" key="1">
    <citation type="submission" date="2018-10" db="EMBL/GenBank/DDBJ databases">
        <title>Sequencing the genomes of 1000 actinobacteria strains.</title>
        <authorList>
            <person name="Klenk H.-P."/>
        </authorList>
    </citation>
    <scope>NUCLEOTIDE SEQUENCE [LARGE SCALE GENOMIC DNA]</scope>
    <source>
        <strain evidence="8 9">DSM 43800</strain>
    </source>
</reference>
<keyword evidence="9" id="KW-1185">Reference proteome</keyword>
<comment type="caution">
    <text evidence="8">The sequence shown here is derived from an EMBL/GenBank/DDBJ whole genome shotgun (WGS) entry which is preliminary data.</text>
</comment>
<evidence type="ECO:0000256" key="2">
    <source>
        <dbReference type="ARBA" id="ARBA00022475"/>
    </source>
</evidence>
<keyword evidence="4 6" id="KW-1133">Transmembrane helix</keyword>
<feature type="transmembrane region" description="Helical" evidence="6">
    <location>
        <begin position="712"/>
        <end position="735"/>
    </location>
</feature>
<feature type="transmembrane region" description="Helical" evidence="6">
    <location>
        <begin position="766"/>
        <end position="790"/>
    </location>
</feature>
<evidence type="ECO:0000256" key="1">
    <source>
        <dbReference type="ARBA" id="ARBA00004651"/>
    </source>
</evidence>
<keyword evidence="3 6" id="KW-0812">Transmembrane</keyword>
<proteinExistence type="predicted"/>
<feature type="transmembrane region" description="Helical" evidence="6">
    <location>
        <begin position="437"/>
        <end position="463"/>
    </location>
</feature>
<feature type="transmembrane region" description="Helical" evidence="6">
    <location>
        <begin position="305"/>
        <end position="329"/>
    </location>
</feature>
<sequence length="840" mass="85810">MRDIAWQLVKARKIGFVGAFLAILLGTAVVAACGILMESGFRSGVPTERYAAAPVVVGGRQEVRPPDADFLATQPVGSPPAVPGALVGKVAAVPGVAEAVGERTFPARVVRDGAVLEALGHNWESAVLTPFSVREGRAPAADGEVVLDADLARRAGVGVADRVEVMTTSTPLAYEVVGIAAPPGADGLAGQSALYFTDARAGELSGTPDRFHAIGVFGDAGVVDRVERALAGDHVEVVSGDDRGTVEFAAVGRSRAVLIAIAGSFGGIALLVAVFVVAGTLALTIEQRRRELALLRAIAATPRQVGRLIATETTMVASVAAVLGALGGIGVGHGLRDAFAAIGVIPDGFALSVGPLPLVAAIALSLGAARLAAWAASRRPARIPPTEALGDAAVERPEPGRWRLVAGTLVLAGGAGLATAPLYVAGDAGVAMTGMSVLLAVIGVSLLGPLAVGPILRLVAVPLGRLGVTGFLAAANSRANLRRVSAALTPLTLSIAFAVVNFFSHTTATAATAQQAERATTADYVLSAPGGVSPEVAEAARRIDGVAAATSLVRTQVVVAYDEAGAKRVERYPAVGLDRPGGTLDLGVLSGSLDDLRGDAVALSEAEASWLGARVGDEVELYLDDGQPKKLRLVATYERGSAFGDHALPAELVRAHSQSRLDSSTLVRLAPGADRAEVAAALGELAGRYPGLTTADRSGVAPTEDGGRTLQFWVNIVAVGVILGYIAIAVANTLVLTTAQRRREFALLRLVGGTRRQVVRMMRKEAFTLVGMAIVVGTLIPAVPLLLLSVALSGTVLPAGPIAVYLGIIGFAALLGLLALGLPTRLALRARPIDAIGVRE</sequence>
<keyword evidence="2" id="KW-1003">Cell membrane</keyword>
<feature type="transmembrane region" description="Helical" evidence="6">
    <location>
        <begin position="257"/>
        <end position="284"/>
    </location>
</feature>
<accession>A0A495W7E3</accession>
<dbReference type="Proteomes" id="UP000282084">
    <property type="component" value="Unassembled WGS sequence"/>
</dbReference>
<feature type="transmembrane region" description="Helical" evidence="6">
    <location>
        <begin position="802"/>
        <end position="822"/>
    </location>
</feature>
<gene>
    <name evidence="8" type="ORF">C8E97_5435</name>
</gene>
<dbReference type="RefSeq" id="WP_121008240.1">
    <property type="nucleotide sequence ID" value="NZ_RBXO01000001.1"/>
</dbReference>
<dbReference type="PANTHER" id="PTHR30287">
    <property type="entry name" value="MEMBRANE COMPONENT OF PREDICTED ABC SUPERFAMILY METABOLITE UPTAKE TRANSPORTER"/>
    <property type="match status" value="1"/>
</dbReference>
<dbReference type="AlphaFoldDB" id="A0A495W7E3"/>